<evidence type="ECO:0000256" key="1">
    <source>
        <dbReference type="SAM" id="Phobius"/>
    </source>
</evidence>
<dbReference type="AlphaFoldDB" id="A0A061EB45"/>
<sequence length="98" mass="11116">MAEKMEILTVLDCRLILLQPFEQYCVSVSAATLPTEMKAADLAVAGVILVCCFICLVIFRGSSSKKTMKAPGRNHRIYRDDFTRNPKGYFRDLRKRKG</sequence>
<keyword evidence="1" id="KW-1133">Transmembrane helix</keyword>
<protein>
    <submittedName>
        <fullName evidence="2">Uncharacterized protein</fullName>
    </submittedName>
</protein>
<dbReference type="Proteomes" id="UP000026915">
    <property type="component" value="Chromosome 2"/>
</dbReference>
<dbReference type="EMBL" id="CM001880">
    <property type="protein sequence ID" value="EOY01622.1"/>
    <property type="molecule type" value="Genomic_DNA"/>
</dbReference>
<evidence type="ECO:0000313" key="3">
    <source>
        <dbReference type="Proteomes" id="UP000026915"/>
    </source>
</evidence>
<keyword evidence="1" id="KW-0472">Membrane</keyword>
<dbReference type="HOGENOM" id="CLU_2337771_0_0_1"/>
<dbReference type="PANTHER" id="PTHR33333:SF44">
    <property type="entry name" value="SECRETED PROTEIN"/>
    <property type="match status" value="1"/>
</dbReference>
<dbReference type="Gramene" id="EOY01622">
    <property type="protein sequence ID" value="EOY01622"/>
    <property type="gene ID" value="TCM_011471"/>
</dbReference>
<dbReference type="InterPro" id="IPR039926">
    <property type="entry name" value="Egg_app_1"/>
</dbReference>
<keyword evidence="1" id="KW-0812">Transmembrane</keyword>
<organism evidence="2 3">
    <name type="scientific">Theobroma cacao</name>
    <name type="common">Cacao</name>
    <name type="synonym">Cocoa</name>
    <dbReference type="NCBI Taxonomy" id="3641"/>
    <lineage>
        <taxon>Eukaryota</taxon>
        <taxon>Viridiplantae</taxon>
        <taxon>Streptophyta</taxon>
        <taxon>Embryophyta</taxon>
        <taxon>Tracheophyta</taxon>
        <taxon>Spermatophyta</taxon>
        <taxon>Magnoliopsida</taxon>
        <taxon>eudicotyledons</taxon>
        <taxon>Gunneridae</taxon>
        <taxon>Pentapetalae</taxon>
        <taxon>rosids</taxon>
        <taxon>malvids</taxon>
        <taxon>Malvales</taxon>
        <taxon>Malvaceae</taxon>
        <taxon>Byttnerioideae</taxon>
        <taxon>Theobroma</taxon>
    </lineage>
</organism>
<evidence type="ECO:0000313" key="2">
    <source>
        <dbReference type="EMBL" id="EOY01622.1"/>
    </source>
</evidence>
<dbReference type="PANTHER" id="PTHR33333">
    <property type="entry name" value="ERYTHROCYTE MEMBRANE PROTEIN 1-LIKE"/>
    <property type="match status" value="1"/>
</dbReference>
<reference evidence="2 3" key="1">
    <citation type="journal article" date="2013" name="Genome Biol.">
        <title>The genome sequence of the most widely cultivated cacao type and its use to identify candidate genes regulating pod color.</title>
        <authorList>
            <person name="Motamayor J.C."/>
            <person name="Mockaitis K."/>
            <person name="Schmutz J."/>
            <person name="Haiminen N."/>
            <person name="Iii D.L."/>
            <person name="Cornejo O."/>
            <person name="Findley S.D."/>
            <person name="Zheng P."/>
            <person name="Utro F."/>
            <person name="Royaert S."/>
            <person name="Saski C."/>
            <person name="Jenkins J."/>
            <person name="Podicheti R."/>
            <person name="Zhao M."/>
            <person name="Scheffler B.E."/>
            <person name="Stack J.C."/>
            <person name="Feltus F.A."/>
            <person name="Mustiga G.M."/>
            <person name="Amores F."/>
            <person name="Phillips W."/>
            <person name="Marelli J.P."/>
            <person name="May G.D."/>
            <person name="Shapiro H."/>
            <person name="Ma J."/>
            <person name="Bustamante C.D."/>
            <person name="Schnell R.J."/>
            <person name="Main D."/>
            <person name="Gilbert D."/>
            <person name="Parida L."/>
            <person name="Kuhn D.N."/>
        </authorList>
    </citation>
    <scope>NUCLEOTIDE SEQUENCE [LARGE SCALE GENOMIC DNA]</scope>
    <source>
        <strain evidence="3">cv. Matina 1-6</strain>
    </source>
</reference>
<name>A0A061EB45_THECC</name>
<proteinExistence type="predicted"/>
<keyword evidence="3" id="KW-1185">Reference proteome</keyword>
<feature type="transmembrane region" description="Helical" evidence="1">
    <location>
        <begin position="40"/>
        <end position="59"/>
    </location>
</feature>
<gene>
    <name evidence="2" type="ORF">TCM_011471</name>
</gene>
<accession>A0A061EB45</accession>
<dbReference type="InParanoid" id="A0A061EB45"/>
<dbReference type="eggNOG" id="ENOG502SCE5">
    <property type="taxonomic scope" value="Eukaryota"/>
</dbReference>